<feature type="domain" description="GHMP kinase N-terminal" evidence="6">
    <location>
        <begin position="121"/>
        <end position="202"/>
    </location>
</feature>
<evidence type="ECO:0000256" key="3">
    <source>
        <dbReference type="ARBA" id="ARBA00022741"/>
    </source>
</evidence>
<dbReference type="InterPro" id="IPR006206">
    <property type="entry name" value="Mevalonate/galactokinase"/>
</dbReference>
<dbReference type="InterPro" id="IPR036554">
    <property type="entry name" value="GHMP_kinase_C_sf"/>
</dbReference>
<feature type="domain" description="Galactokinase N-terminal" evidence="8">
    <location>
        <begin position="32"/>
        <end position="80"/>
    </location>
</feature>
<dbReference type="Gene3D" id="3.30.70.3170">
    <property type="match status" value="1"/>
</dbReference>
<dbReference type="Gene3D" id="1.20.1440.340">
    <property type="match status" value="1"/>
</dbReference>
<keyword evidence="3" id="KW-0547">Nucleotide-binding</keyword>
<dbReference type="GO" id="GO:0016301">
    <property type="term" value="F:kinase activity"/>
    <property type="evidence" value="ECO:0007669"/>
    <property type="project" value="UniProtKB-KW"/>
</dbReference>
<dbReference type="InterPro" id="IPR014721">
    <property type="entry name" value="Ribsml_uS5_D2-typ_fold_subgr"/>
</dbReference>
<dbReference type="Pfam" id="PF00288">
    <property type="entry name" value="GHMP_kinases_N"/>
    <property type="match status" value="1"/>
</dbReference>
<gene>
    <name evidence="10" type="primary">LOC100201282</name>
</gene>
<name>A0ABM4BBP0_HYDVU</name>
<keyword evidence="4 10" id="KW-0418">Kinase</keyword>
<keyword evidence="9" id="KW-1185">Reference proteome</keyword>
<dbReference type="InterPro" id="IPR006204">
    <property type="entry name" value="GHMP_kinase_N_dom"/>
</dbReference>
<dbReference type="Gene3D" id="3.30.230.10">
    <property type="match status" value="1"/>
</dbReference>
<feature type="domain" description="GHMP kinase C-terminal" evidence="7">
    <location>
        <begin position="363"/>
        <end position="437"/>
    </location>
</feature>
<dbReference type="SUPFAM" id="SSF55060">
    <property type="entry name" value="GHMP Kinase, C-terminal domain"/>
    <property type="match status" value="1"/>
</dbReference>
<proteinExistence type="inferred from homology"/>
<reference evidence="9" key="1">
    <citation type="submission" date="2025-05" db="UniProtKB">
        <authorList>
            <consortium name="RefSeq"/>
        </authorList>
    </citation>
    <scope>NUCLEOTIDE SEQUENCE [LARGE SCALE GENOMIC DNA]</scope>
</reference>
<dbReference type="PIRSF" id="PIRSF000530">
    <property type="entry name" value="Galactokinase"/>
    <property type="match status" value="1"/>
</dbReference>
<evidence type="ECO:0000313" key="10">
    <source>
        <dbReference type="RefSeq" id="XP_065646337.1"/>
    </source>
</evidence>
<accession>A0ABM4BBP0</accession>
<keyword evidence="5" id="KW-0067">ATP-binding</keyword>
<dbReference type="GeneID" id="100201282"/>
<evidence type="ECO:0000256" key="4">
    <source>
        <dbReference type="ARBA" id="ARBA00022777"/>
    </source>
</evidence>
<reference evidence="10" key="2">
    <citation type="submission" date="2025-08" db="UniProtKB">
        <authorList>
            <consortium name="RefSeq"/>
        </authorList>
    </citation>
    <scope>IDENTIFICATION</scope>
</reference>
<dbReference type="Proteomes" id="UP001652625">
    <property type="component" value="Chromosome 02"/>
</dbReference>
<evidence type="ECO:0000256" key="2">
    <source>
        <dbReference type="ARBA" id="ARBA00022679"/>
    </source>
</evidence>
<evidence type="ECO:0000256" key="5">
    <source>
        <dbReference type="ARBA" id="ARBA00022840"/>
    </source>
</evidence>
<dbReference type="RefSeq" id="XP_065646337.1">
    <property type="nucleotide sequence ID" value="XM_065790265.1"/>
</dbReference>
<keyword evidence="2" id="KW-0808">Transferase</keyword>
<dbReference type="PANTHER" id="PTHR10457:SF7">
    <property type="entry name" value="GALACTOKINASE-RELATED"/>
    <property type="match status" value="1"/>
</dbReference>
<dbReference type="SUPFAM" id="SSF54211">
    <property type="entry name" value="Ribosomal protein S5 domain 2-like"/>
    <property type="match status" value="1"/>
</dbReference>
<evidence type="ECO:0000259" key="8">
    <source>
        <dbReference type="Pfam" id="PF10509"/>
    </source>
</evidence>
<dbReference type="InterPro" id="IPR020568">
    <property type="entry name" value="Ribosomal_Su5_D2-typ_SF"/>
</dbReference>
<dbReference type="InterPro" id="IPR006203">
    <property type="entry name" value="GHMP_knse_ATP-bd_CS"/>
</dbReference>
<dbReference type="InterPro" id="IPR000705">
    <property type="entry name" value="Galactokinase"/>
</dbReference>
<dbReference type="PRINTS" id="PR00959">
    <property type="entry name" value="MEVGALKINASE"/>
</dbReference>
<dbReference type="InterPro" id="IPR013750">
    <property type="entry name" value="GHMP_kinase_C_dom"/>
</dbReference>
<protein>
    <submittedName>
        <fullName evidence="10">N-acetylgalactosamine kinase isoform X2</fullName>
    </submittedName>
</protein>
<dbReference type="PRINTS" id="PR00473">
    <property type="entry name" value="GALCTOKINASE"/>
</dbReference>
<dbReference type="PROSITE" id="PS00627">
    <property type="entry name" value="GHMP_KINASES_ATP"/>
    <property type="match status" value="1"/>
</dbReference>
<evidence type="ECO:0000259" key="6">
    <source>
        <dbReference type="Pfam" id="PF00288"/>
    </source>
</evidence>
<sequence>MAFQEDTVPCLNVKHLYGDNLKMKERFVLLKETFHKKYGHFPSFFARAPGRVNIIGEHIDYCGYGVFPMALEQDIVFAGSTNDTTLYRMSNTNQIFNDFETDIKNFSIDGHQWYDYVLCGHKAILSEGHVTTPVGMNVLVDGIVPKSAGLSSSSALVCCSGLASMKANNIVLDKLSLAESCTRCEKYVGTESGGMDQAISFLAKSGTAKLIEFNPLKATDVQLPDGATFVIANSLRDMSKAENAGEYYNMRVAECRIAAQILSNKFNFNWRNTRRLVDTQNVLNKTLEEMLDIVEKVFHKEPYSRNEICQLLNITDEELIKECLNPTTIHAQSFKLYNRAKHVYSESNRVLLFKKICEQQNKDSLKLLGNLMNESQTSCAVDYECSCVELDILTQICREAGAFGSRLTGAGWGGCSVSLVSSEKVEEFIEVVRSKFYEIDEFRRTKVADALFATKPGCGAAIIDLE</sequence>
<evidence type="ECO:0000256" key="1">
    <source>
        <dbReference type="ARBA" id="ARBA00006566"/>
    </source>
</evidence>
<dbReference type="InterPro" id="IPR019741">
    <property type="entry name" value="Galactokinase_CS"/>
</dbReference>
<evidence type="ECO:0000313" key="9">
    <source>
        <dbReference type="Proteomes" id="UP001652625"/>
    </source>
</evidence>
<organism evidence="9 10">
    <name type="scientific">Hydra vulgaris</name>
    <name type="common">Hydra</name>
    <name type="synonym">Hydra attenuata</name>
    <dbReference type="NCBI Taxonomy" id="6087"/>
    <lineage>
        <taxon>Eukaryota</taxon>
        <taxon>Metazoa</taxon>
        <taxon>Cnidaria</taxon>
        <taxon>Hydrozoa</taxon>
        <taxon>Hydroidolina</taxon>
        <taxon>Anthoathecata</taxon>
        <taxon>Aplanulata</taxon>
        <taxon>Hydridae</taxon>
        <taxon>Hydra</taxon>
    </lineage>
</organism>
<dbReference type="NCBIfam" id="TIGR00131">
    <property type="entry name" value="gal_kin"/>
    <property type="match status" value="1"/>
</dbReference>
<dbReference type="InterPro" id="IPR019539">
    <property type="entry name" value="GalKase_N"/>
</dbReference>
<comment type="similarity">
    <text evidence="1">Belongs to the GHMP kinase family. GalK subfamily.</text>
</comment>
<evidence type="ECO:0000259" key="7">
    <source>
        <dbReference type="Pfam" id="PF08544"/>
    </source>
</evidence>
<dbReference type="PANTHER" id="PTHR10457">
    <property type="entry name" value="MEVALONATE KINASE/GALACTOKINASE"/>
    <property type="match status" value="1"/>
</dbReference>
<dbReference type="Pfam" id="PF10509">
    <property type="entry name" value="GalKase_gal_bdg"/>
    <property type="match status" value="1"/>
</dbReference>
<dbReference type="PROSITE" id="PS00106">
    <property type="entry name" value="GALACTOKINASE"/>
    <property type="match status" value="1"/>
</dbReference>
<dbReference type="Pfam" id="PF08544">
    <property type="entry name" value="GHMP_kinases_C"/>
    <property type="match status" value="1"/>
</dbReference>